<dbReference type="SMART" id="SM00382">
    <property type="entry name" value="AAA"/>
    <property type="match status" value="1"/>
</dbReference>
<evidence type="ECO:0000256" key="2">
    <source>
        <dbReference type="ARBA" id="ARBA00022475"/>
    </source>
</evidence>
<evidence type="ECO:0000259" key="5">
    <source>
        <dbReference type="PROSITE" id="PS50893"/>
    </source>
</evidence>
<dbReference type="InterPro" id="IPR027417">
    <property type="entry name" value="P-loop_NTPase"/>
</dbReference>
<dbReference type="InterPro" id="IPR017871">
    <property type="entry name" value="ABC_transporter-like_CS"/>
</dbReference>
<dbReference type="KEGG" id="bfz:BAU07_02470"/>
<dbReference type="InterPro" id="IPR050093">
    <property type="entry name" value="ABC_SmlMolc_Importer"/>
</dbReference>
<dbReference type="PROSITE" id="PS00211">
    <property type="entry name" value="ABC_TRANSPORTER_1"/>
    <property type="match status" value="1"/>
</dbReference>
<evidence type="ECO:0000256" key="3">
    <source>
        <dbReference type="ARBA" id="ARBA00022741"/>
    </source>
</evidence>
<dbReference type="SUPFAM" id="SSF50331">
    <property type="entry name" value="MOP-like"/>
    <property type="match status" value="1"/>
</dbReference>
<dbReference type="GO" id="GO:0022857">
    <property type="term" value="F:transmembrane transporter activity"/>
    <property type="evidence" value="ECO:0007669"/>
    <property type="project" value="InterPro"/>
</dbReference>
<dbReference type="STRING" id="463014.BAU07_02470"/>
<dbReference type="InterPro" id="IPR003439">
    <property type="entry name" value="ABC_transporter-like_ATP-bd"/>
</dbReference>
<dbReference type="RefSeq" id="WP_066653634.1">
    <property type="nucleotide sequence ID" value="NZ_CBCSCL010000023.1"/>
</dbReference>
<gene>
    <name evidence="6" type="ORF">BAU07_02470</name>
</gene>
<dbReference type="GO" id="GO:0016887">
    <property type="term" value="F:ATP hydrolysis activity"/>
    <property type="evidence" value="ECO:0007669"/>
    <property type="project" value="InterPro"/>
</dbReference>
<keyword evidence="1" id="KW-0813">Transport</keyword>
<dbReference type="Proteomes" id="UP000091926">
    <property type="component" value="Chromosome"/>
</dbReference>
<keyword evidence="3" id="KW-0547">Nucleotide-binding</keyword>
<dbReference type="PANTHER" id="PTHR42781:SF4">
    <property type="entry name" value="SPERMIDINE_PUTRESCINE IMPORT ATP-BINDING PROTEIN POTA"/>
    <property type="match status" value="1"/>
</dbReference>
<feature type="domain" description="ABC transporter" evidence="5">
    <location>
        <begin position="5"/>
        <end position="235"/>
    </location>
</feature>
<dbReference type="InterPro" id="IPR003593">
    <property type="entry name" value="AAA+_ATPase"/>
</dbReference>
<evidence type="ECO:0000313" key="6">
    <source>
        <dbReference type="EMBL" id="ANN76134.1"/>
    </source>
</evidence>
<sequence>MTVKLRTHGLCKRYGDVLALAPTDLQVESGEFLTLLGPSGSGKTTLLQMISGLVTPSEGRLYIDGVDATHMPAGERGIGLVFQSYALFPHLSVTENVAYPLRMRRIAEKQIARDVAEVLAMVQMQEYGARYPHELSGGQQQRVALARCFVYRPSVVLLDEPLGALDKKLREHMQLEIRRLHKELKATFIYVTHDQEEALTMSDRICLMNRARIEQIGTPLELYDRPVSRFAADFLGHSNILEGRLADGALVWKDKTLPLPADAPAGDGTAALLVRPETAQLCAREQALVEGTVSQVVFTGADVRVLIDSGRGLEFVVRSARHAAPRPGDAAGITWSADQAVLLQR</sequence>
<dbReference type="Pfam" id="PF00005">
    <property type="entry name" value="ABC_tran"/>
    <property type="match status" value="1"/>
</dbReference>
<keyword evidence="7" id="KW-1185">Reference proteome</keyword>
<dbReference type="AlphaFoldDB" id="A0A193GA37"/>
<evidence type="ECO:0000256" key="1">
    <source>
        <dbReference type="ARBA" id="ARBA00022448"/>
    </source>
</evidence>
<dbReference type="Pfam" id="PF08402">
    <property type="entry name" value="TOBE_2"/>
    <property type="match status" value="1"/>
</dbReference>
<protein>
    <submittedName>
        <fullName evidence="6">ABC transporter</fullName>
    </submittedName>
</protein>
<keyword evidence="2" id="KW-1003">Cell membrane</keyword>
<dbReference type="GO" id="GO:0043190">
    <property type="term" value="C:ATP-binding cassette (ABC) transporter complex"/>
    <property type="evidence" value="ECO:0007669"/>
    <property type="project" value="InterPro"/>
</dbReference>
<dbReference type="FunFam" id="3.40.50.300:FF:000425">
    <property type="entry name" value="Probable ABC transporter, ATP-binding subunit"/>
    <property type="match status" value="1"/>
</dbReference>
<dbReference type="InterPro" id="IPR008995">
    <property type="entry name" value="Mo/tungstate-bd_C_term_dom"/>
</dbReference>
<keyword evidence="4" id="KW-0067">ATP-binding</keyword>
<name>A0A193GA37_9BORD</name>
<dbReference type="OrthoDB" id="5298774at2"/>
<dbReference type="GO" id="GO:0005524">
    <property type="term" value="F:ATP binding"/>
    <property type="evidence" value="ECO:0007669"/>
    <property type="project" value="UniProtKB-KW"/>
</dbReference>
<dbReference type="EMBL" id="CP016172">
    <property type="protein sequence ID" value="ANN76134.1"/>
    <property type="molecule type" value="Genomic_DNA"/>
</dbReference>
<evidence type="ECO:0000313" key="7">
    <source>
        <dbReference type="Proteomes" id="UP000091926"/>
    </source>
</evidence>
<dbReference type="InterPro" id="IPR013611">
    <property type="entry name" value="Transp-assoc_OB_typ2"/>
</dbReference>
<dbReference type="Gene3D" id="3.40.50.300">
    <property type="entry name" value="P-loop containing nucleotide triphosphate hydrolases"/>
    <property type="match status" value="1"/>
</dbReference>
<dbReference type="GO" id="GO:0015697">
    <property type="term" value="P:quaternary ammonium group transport"/>
    <property type="evidence" value="ECO:0007669"/>
    <property type="project" value="UniProtKB-ARBA"/>
</dbReference>
<accession>A0A193GA37</accession>
<keyword evidence="2" id="KW-0472">Membrane</keyword>
<reference evidence="6 7" key="1">
    <citation type="submission" date="2016-06" db="EMBL/GenBank/DDBJ databases">
        <title>Complete genome sequences of Bordetella bronchialis and Bordetella flabilis.</title>
        <authorList>
            <person name="LiPuma J.J."/>
            <person name="Spilker T."/>
        </authorList>
    </citation>
    <scope>NUCLEOTIDE SEQUENCE [LARGE SCALE GENOMIC DNA]</scope>
    <source>
        <strain evidence="6 7">AU10664</strain>
    </source>
</reference>
<evidence type="ECO:0000256" key="4">
    <source>
        <dbReference type="ARBA" id="ARBA00022840"/>
    </source>
</evidence>
<dbReference type="PANTHER" id="PTHR42781">
    <property type="entry name" value="SPERMIDINE/PUTRESCINE IMPORT ATP-BINDING PROTEIN POTA"/>
    <property type="match status" value="1"/>
</dbReference>
<dbReference type="PROSITE" id="PS50893">
    <property type="entry name" value="ABC_TRANSPORTER_2"/>
    <property type="match status" value="1"/>
</dbReference>
<organism evidence="6 7">
    <name type="scientific">Bordetella flabilis</name>
    <dbReference type="NCBI Taxonomy" id="463014"/>
    <lineage>
        <taxon>Bacteria</taxon>
        <taxon>Pseudomonadati</taxon>
        <taxon>Pseudomonadota</taxon>
        <taxon>Betaproteobacteria</taxon>
        <taxon>Burkholderiales</taxon>
        <taxon>Alcaligenaceae</taxon>
        <taxon>Bordetella</taxon>
    </lineage>
</organism>
<dbReference type="SUPFAM" id="SSF52540">
    <property type="entry name" value="P-loop containing nucleoside triphosphate hydrolases"/>
    <property type="match status" value="1"/>
</dbReference>
<proteinExistence type="predicted"/>